<dbReference type="Gene3D" id="3.20.20.140">
    <property type="entry name" value="Metal-dependent hydrolases"/>
    <property type="match status" value="1"/>
</dbReference>
<comment type="similarity">
    <text evidence="1">Belongs to the peptidase M38 family.</text>
</comment>
<feature type="binding site" evidence="3">
    <location>
        <position position="102"/>
    </location>
    <ligand>
        <name>substrate</name>
    </ligand>
</feature>
<feature type="binding site" evidence="3">
    <location>
        <position position="292"/>
    </location>
    <ligand>
        <name>substrate</name>
    </ligand>
</feature>
<feature type="binding site" evidence="4">
    <location>
        <position position="288"/>
    </location>
    <ligand>
        <name>Zn(2+)</name>
        <dbReference type="ChEBI" id="CHEBI:29105"/>
        <label>1</label>
        <note>catalytic</note>
    </ligand>
</feature>
<feature type="binding site" evidence="4">
    <location>
        <position position="227"/>
    </location>
    <ligand>
        <name>Zn(2+)</name>
        <dbReference type="ChEBI" id="CHEBI:29105"/>
        <label>2</label>
        <note>catalytic</note>
    </ligand>
</feature>
<evidence type="ECO:0000256" key="3">
    <source>
        <dbReference type="PIRSR" id="PIRSR001238-2"/>
    </source>
</evidence>
<feature type="binding site" evidence="3">
    <location>
        <position position="166"/>
    </location>
    <ligand>
        <name>substrate</name>
    </ligand>
</feature>
<comment type="cofactor">
    <cofactor evidence="1 4">
        <name>Zn(2+)</name>
        <dbReference type="ChEBI" id="CHEBI:29105"/>
    </cofactor>
    <text evidence="1 4">Binds 2 Zn(2+) ions per subunit.</text>
</comment>
<evidence type="ECO:0000313" key="6">
    <source>
        <dbReference type="Proteomes" id="UP000242972"/>
    </source>
</evidence>
<dbReference type="InterPro" id="IPR011059">
    <property type="entry name" value="Metal-dep_hydrolase_composite"/>
</dbReference>
<comment type="PTM">
    <text evidence="1">Carboxylation allows a single lysine to coordinate two zinc ions.</text>
</comment>
<evidence type="ECO:0000313" key="5">
    <source>
        <dbReference type="EMBL" id="PSR34643.1"/>
    </source>
</evidence>
<dbReference type="SUPFAM" id="SSF51338">
    <property type="entry name" value="Composite domain of metallo-dependent hydrolases"/>
    <property type="match status" value="1"/>
</dbReference>
<reference evidence="5 6" key="1">
    <citation type="journal article" date="2014" name="BMC Genomics">
        <title>Comparison of environmental and isolate Sulfobacillus genomes reveals diverse carbon, sulfur, nitrogen, and hydrogen metabolisms.</title>
        <authorList>
            <person name="Justice N.B."/>
            <person name="Norman A."/>
            <person name="Brown C.T."/>
            <person name="Singh A."/>
            <person name="Thomas B.C."/>
            <person name="Banfield J.F."/>
        </authorList>
    </citation>
    <scope>NUCLEOTIDE SEQUENCE [LARGE SCALE GENOMIC DNA]</scope>
    <source>
        <strain evidence="5">AMDSBA4</strain>
    </source>
</reference>
<keyword evidence="1" id="KW-0645">Protease</keyword>
<comment type="function">
    <text evidence="1">Catalyzes the hydrolytic cleavage of a subset of L-isoaspartyl (L-beta-aspartyl) dipeptides. Used to degrade proteins damaged by L-isoaspartyl residues formation.</text>
</comment>
<dbReference type="GO" id="GO:0008798">
    <property type="term" value="F:beta-aspartyl-peptidase activity"/>
    <property type="evidence" value="ECO:0007669"/>
    <property type="project" value="InterPro"/>
</dbReference>
<comment type="subcellular location">
    <subcellularLocation>
        <location evidence="1">Cytoplasm</location>
    </subcellularLocation>
</comment>
<dbReference type="GO" id="GO:0016810">
    <property type="term" value="F:hydrolase activity, acting on carbon-nitrogen (but not peptide) bonds"/>
    <property type="evidence" value="ECO:0007669"/>
    <property type="project" value="InterPro"/>
</dbReference>
<dbReference type="InterPro" id="IPR010229">
    <property type="entry name" value="Pept_M38_dipep"/>
</dbReference>
<dbReference type="EMBL" id="PXYW01000007">
    <property type="protein sequence ID" value="PSR34643.1"/>
    <property type="molecule type" value="Genomic_DNA"/>
</dbReference>
<sequence>MMVEALLVRGGTVYAPKALGRQDVLIIGERIAAIGDHLEIPPWCHGQEISMEGALVVPGLVDQHVHIAGGGGEGGPQFRTPEIRLTQLTQAGITTVVGVLGTDGTTRSVSGLLATARGLEAEGLTTYIYTGAYQVPTRTITDNPRNDIILIDKVLGIGEIAVSDHRGSHPSDRVLAELAAEARVGGLLAGKAGVLHLHMGSGPRRLGPVYQVLEIADLPPDTFVPTHLNRNRELLQDAVDLGRRGGWLDITTGIEPADDDPDAVAPASAAWFLREQGVPWDHISFSSDAEGSAPTFDAQGHLVRMEMGSADTLWQAVLSLVKSGVSWEEALAPATSTPAHILKLRLVGKIAPGMIANVLGIQEDMIHTVIAKGQIMVRDGKPIVYGTYETPGQ</sequence>
<dbReference type="SUPFAM" id="SSF51556">
    <property type="entry name" value="Metallo-dependent hydrolases"/>
    <property type="match status" value="1"/>
</dbReference>
<organism evidence="5 6">
    <name type="scientific">Sulfobacillus benefaciens</name>
    <dbReference type="NCBI Taxonomy" id="453960"/>
    <lineage>
        <taxon>Bacteria</taxon>
        <taxon>Bacillati</taxon>
        <taxon>Bacillota</taxon>
        <taxon>Clostridia</taxon>
        <taxon>Eubacteriales</taxon>
        <taxon>Clostridiales Family XVII. Incertae Sedis</taxon>
        <taxon>Sulfobacillus</taxon>
    </lineage>
</organism>
<feature type="binding site" evidence="3">
    <location>
        <position position="133"/>
    </location>
    <ligand>
        <name>substrate</name>
    </ligand>
</feature>
<proteinExistence type="inferred from homology"/>
<dbReference type="EC" id="3.4.19.-" evidence="1"/>
<dbReference type="NCBIfam" id="TIGR01975">
    <property type="entry name" value="isoAsp_dipep"/>
    <property type="match status" value="1"/>
</dbReference>
<feature type="binding site" evidence="4">
    <location>
        <position position="64"/>
    </location>
    <ligand>
        <name>Zn(2+)</name>
        <dbReference type="ChEBI" id="CHEBI:29105"/>
        <label>1</label>
        <note>catalytic</note>
    </ligand>
</feature>
<dbReference type="InterPro" id="IPR032466">
    <property type="entry name" value="Metal_Hydrolase"/>
</dbReference>
<dbReference type="PANTHER" id="PTHR11647:SF1">
    <property type="entry name" value="COLLAPSIN RESPONSE MEDIATOR PROTEIN"/>
    <property type="match status" value="1"/>
</dbReference>
<feature type="binding site" evidence="4">
    <location>
        <position position="66"/>
    </location>
    <ligand>
        <name>Zn(2+)</name>
        <dbReference type="ChEBI" id="CHEBI:29105"/>
        <label>1</label>
        <note>catalytic</note>
    </ligand>
</feature>
<evidence type="ECO:0000256" key="4">
    <source>
        <dbReference type="PIRSR" id="PIRSR001238-3"/>
    </source>
</evidence>
<dbReference type="Gene3D" id="2.30.40.10">
    <property type="entry name" value="Urease, subunit C, domain 1"/>
    <property type="match status" value="1"/>
</dbReference>
<feature type="binding site" evidence="4">
    <location>
        <position position="198"/>
    </location>
    <ligand>
        <name>Zn(2+)</name>
        <dbReference type="ChEBI" id="CHEBI:29105"/>
        <label>2</label>
        <note>catalytic</note>
    </ligand>
</feature>
<keyword evidence="1 4" id="KW-0479">Metal-binding</keyword>
<dbReference type="AlphaFoldDB" id="A0A2T2XJH3"/>
<evidence type="ECO:0000256" key="1">
    <source>
        <dbReference type="PIRNR" id="PIRNR001238"/>
    </source>
</evidence>
<dbReference type="GO" id="GO:0008237">
    <property type="term" value="F:metallopeptidase activity"/>
    <property type="evidence" value="ECO:0007669"/>
    <property type="project" value="UniProtKB-KW"/>
</dbReference>
<name>A0A2T2XJH3_9FIRM</name>
<keyword evidence="1 4" id="KW-0862">Zinc</keyword>
<keyword evidence="1" id="KW-0378">Hydrolase</keyword>
<accession>A0A2T2XJH3</accession>
<keyword evidence="1" id="KW-0482">Metalloprotease</keyword>
<dbReference type="GO" id="GO:0005737">
    <property type="term" value="C:cytoplasm"/>
    <property type="evidence" value="ECO:0007669"/>
    <property type="project" value="UniProtKB-SubCell"/>
</dbReference>
<feature type="active site" description="Proton acceptor" evidence="2">
    <location>
        <position position="288"/>
    </location>
</feature>
<dbReference type="GO" id="GO:0006508">
    <property type="term" value="P:proteolysis"/>
    <property type="evidence" value="ECO:0007669"/>
    <property type="project" value="UniProtKB-KW"/>
</dbReference>
<dbReference type="GO" id="GO:0046872">
    <property type="term" value="F:metal ion binding"/>
    <property type="evidence" value="ECO:0007669"/>
    <property type="project" value="UniProtKB-KW"/>
</dbReference>
<dbReference type="InterPro" id="IPR050378">
    <property type="entry name" value="Metallo-dep_Hydrolases_sf"/>
</dbReference>
<dbReference type="PIRSF" id="PIRSF001238">
    <property type="entry name" value="IadA"/>
    <property type="match status" value="1"/>
</dbReference>
<comment type="caution">
    <text evidence="5">The sequence shown here is derived from an EMBL/GenBank/DDBJ whole genome shotgun (WGS) entry which is preliminary data.</text>
</comment>
<dbReference type="PANTHER" id="PTHR11647">
    <property type="entry name" value="HYDRANTOINASE/DIHYDROPYRIMIDINASE FAMILY MEMBER"/>
    <property type="match status" value="1"/>
</dbReference>
<gene>
    <name evidence="5" type="ORF">C7B46_04185</name>
</gene>
<protein>
    <recommendedName>
        <fullName evidence="1">Isoaspartyl dipeptidase</fullName>
        <ecNumber evidence="1">3.4.19.-</ecNumber>
    </recommendedName>
</protein>
<dbReference type="Proteomes" id="UP000242972">
    <property type="component" value="Unassembled WGS sequence"/>
</dbReference>
<feature type="binding site" evidence="3">
    <location>
        <begin position="71"/>
        <end position="73"/>
    </location>
    <ligand>
        <name>substrate</name>
    </ligand>
</feature>
<feature type="binding site" evidence="3">
    <location>
        <position position="230"/>
    </location>
    <ligand>
        <name>substrate</name>
    </ligand>
</feature>
<evidence type="ECO:0000256" key="2">
    <source>
        <dbReference type="PIRSR" id="PIRSR001238-1"/>
    </source>
</evidence>